<feature type="region of interest" description="Disordered" evidence="1">
    <location>
        <begin position="81"/>
        <end position="106"/>
    </location>
</feature>
<feature type="compositionally biased region" description="Polar residues" evidence="1">
    <location>
        <begin position="96"/>
        <end position="106"/>
    </location>
</feature>
<name>A0A2I0HK28_PUNGR</name>
<dbReference type="EMBL" id="PGOL01008317">
    <property type="protein sequence ID" value="PKI31820.1"/>
    <property type="molecule type" value="Genomic_DNA"/>
</dbReference>
<dbReference type="Proteomes" id="UP000233551">
    <property type="component" value="Unassembled WGS sequence"/>
</dbReference>
<protein>
    <submittedName>
        <fullName evidence="2">Uncharacterized protein</fullName>
    </submittedName>
</protein>
<sequence>MGEERYQSCRRAQKGGAHYSLWLHPLTEHATKEGQAVSTPFWTTGFLHENLRPRPGLLFITRRLEANMRTWNHEVRERNMVHWEDRGEHSERQTGDKSQSNRSWHC</sequence>
<feature type="non-terminal residue" evidence="2">
    <location>
        <position position="106"/>
    </location>
</feature>
<evidence type="ECO:0000313" key="3">
    <source>
        <dbReference type="Proteomes" id="UP000233551"/>
    </source>
</evidence>
<feature type="compositionally biased region" description="Basic and acidic residues" evidence="1">
    <location>
        <begin position="81"/>
        <end position="95"/>
    </location>
</feature>
<dbReference type="AlphaFoldDB" id="A0A2I0HK28"/>
<comment type="caution">
    <text evidence="2">The sequence shown here is derived from an EMBL/GenBank/DDBJ whole genome shotgun (WGS) entry which is preliminary data.</text>
</comment>
<evidence type="ECO:0000256" key="1">
    <source>
        <dbReference type="SAM" id="MobiDB-lite"/>
    </source>
</evidence>
<accession>A0A2I0HK28</accession>
<evidence type="ECO:0000313" key="2">
    <source>
        <dbReference type="EMBL" id="PKI31820.1"/>
    </source>
</evidence>
<organism evidence="2 3">
    <name type="scientific">Punica granatum</name>
    <name type="common">Pomegranate</name>
    <dbReference type="NCBI Taxonomy" id="22663"/>
    <lineage>
        <taxon>Eukaryota</taxon>
        <taxon>Viridiplantae</taxon>
        <taxon>Streptophyta</taxon>
        <taxon>Embryophyta</taxon>
        <taxon>Tracheophyta</taxon>
        <taxon>Spermatophyta</taxon>
        <taxon>Magnoliopsida</taxon>
        <taxon>eudicotyledons</taxon>
        <taxon>Gunneridae</taxon>
        <taxon>Pentapetalae</taxon>
        <taxon>rosids</taxon>
        <taxon>malvids</taxon>
        <taxon>Myrtales</taxon>
        <taxon>Lythraceae</taxon>
        <taxon>Punica</taxon>
    </lineage>
</organism>
<reference evidence="2 3" key="1">
    <citation type="submission" date="2017-11" db="EMBL/GenBank/DDBJ databases">
        <title>De-novo sequencing of pomegranate (Punica granatum L.) genome.</title>
        <authorList>
            <person name="Akparov Z."/>
            <person name="Amiraslanov A."/>
            <person name="Hajiyeva S."/>
            <person name="Abbasov M."/>
            <person name="Kaur K."/>
            <person name="Hamwieh A."/>
            <person name="Solovyev V."/>
            <person name="Salamov A."/>
            <person name="Braich B."/>
            <person name="Kosarev P."/>
            <person name="Mahmoud A."/>
            <person name="Hajiyev E."/>
            <person name="Babayeva S."/>
            <person name="Izzatullayeva V."/>
            <person name="Mammadov A."/>
            <person name="Mammadov A."/>
            <person name="Sharifova S."/>
            <person name="Ojaghi J."/>
            <person name="Eynullazada K."/>
            <person name="Bayramov B."/>
            <person name="Abdulazimova A."/>
            <person name="Shahmuradov I."/>
        </authorList>
    </citation>
    <scope>NUCLEOTIDE SEQUENCE [LARGE SCALE GENOMIC DNA]</scope>
    <source>
        <strain evidence="3">cv. AG2017</strain>
        <tissue evidence="2">Leaf</tissue>
    </source>
</reference>
<gene>
    <name evidence="2" type="ORF">CRG98_047789</name>
</gene>
<proteinExistence type="predicted"/>
<keyword evidence="3" id="KW-1185">Reference proteome</keyword>